<name>M6ZLU9_LEPIR</name>
<dbReference type="BioCyc" id="LINT1193029:G11R4-4629-MONOMER"/>
<dbReference type="EMBL" id="AKWN02000458">
    <property type="protein sequence ID" value="EMP05152.1"/>
    <property type="molecule type" value="Genomic_DNA"/>
</dbReference>
<dbReference type="Proteomes" id="UP000012117">
    <property type="component" value="Unassembled WGS sequence"/>
</dbReference>
<organism evidence="1 2">
    <name type="scientific">Leptospira interrogans serovar Pyrogenes str. 200701872</name>
    <dbReference type="NCBI Taxonomy" id="1193029"/>
    <lineage>
        <taxon>Bacteria</taxon>
        <taxon>Pseudomonadati</taxon>
        <taxon>Spirochaetota</taxon>
        <taxon>Spirochaetia</taxon>
        <taxon>Leptospirales</taxon>
        <taxon>Leptospiraceae</taxon>
        <taxon>Leptospira</taxon>
    </lineage>
</organism>
<evidence type="ECO:0000313" key="1">
    <source>
        <dbReference type="EMBL" id="EMP05152.1"/>
    </source>
</evidence>
<comment type="caution">
    <text evidence="1">The sequence shown here is derived from an EMBL/GenBank/DDBJ whole genome shotgun (WGS) entry which is preliminary data.</text>
</comment>
<evidence type="ECO:0000313" key="2">
    <source>
        <dbReference type="Proteomes" id="UP000012117"/>
    </source>
</evidence>
<accession>M6ZLU9</accession>
<protein>
    <submittedName>
        <fullName evidence="1">Uncharacterized protein</fullName>
    </submittedName>
</protein>
<gene>
    <name evidence="1" type="ORF">LEP1GSC124_0532</name>
</gene>
<sequence length="49" mass="5677">MVLKPNSPLYLFPDKKSEILRRLSFGEIVQSKTKDKTIVNFVLYPILPV</sequence>
<reference evidence="1 2" key="1">
    <citation type="submission" date="2013-01" db="EMBL/GenBank/DDBJ databases">
        <authorList>
            <person name="Harkins D.M."/>
            <person name="Durkin A.S."/>
            <person name="Brinkac L.M."/>
            <person name="Haft D.H."/>
            <person name="Selengut J.D."/>
            <person name="Sanka R."/>
            <person name="DePew J."/>
            <person name="Purushe J."/>
            <person name="Picardeau M."/>
            <person name="Werts C."/>
            <person name="Goarant C."/>
            <person name="Vinetz J.M."/>
            <person name="Sutton G.G."/>
            <person name="Nierman W.C."/>
            <person name="Fouts D.E."/>
        </authorList>
    </citation>
    <scope>NUCLEOTIDE SEQUENCE [LARGE SCALE GENOMIC DNA]</scope>
    <source>
        <strain evidence="1 2">200701872</strain>
    </source>
</reference>
<proteinExistence type="predicted"/>
<dbReference type="AlphaFoldDB" id="M6ZLU9"/>